<keyword evidence="4 6" id="KW-1133">Transmembrane helix</keyword>
<keyword evidence="2" id="KW-0813">Transport</keyword>
<keyword evidence="9" id="KW-1185">Reference proteome</keyword>
<keyword evidence="5 6" id="KW-0472">Membrane</keyword>
<evidence type="ECO:0000256" key="6">
    <source>
        <dbReference type="SAM" id="Phobius"/>
    </source>
</evidence>
<feature type="transmembrane region" description="Helical" evidence="6">
    <location>
        <begin position="66"/>
        <end position="85"/>
    </location>
</feature>
<comment type="subcellular location">
    <subcellularLocation>
        <location evidence="1">Cell membrane</location>
        <topology evidence="1">Multi-pass membrane protein</topology>
    </subcellularLocation>
</comment>
<dbReference type="InterPro" id="IPR020846">
    <property type="entry name" value="MFS_dom"/>
</dbReference>
<protein>
    <submittedName>
        <fullName evidence="8">MFS transporter</fullName>
    </submittedName>
</protein>
<feature type="transmembrane region" description="Helical" evidence="6">
    <location>
        <begin position="302"/>
        <end position="318"/>
    </location>
</feature>
<dbReference type="RefSeq" id="WP_378199752.1">
    <property type="nucleotide sequence ID" value="NZ_JBHMBK010000024.1"/>
</dbReference>
<feature type="transmembrane region" description="Helical" evidence="6">
    <location>
        <begin position="32"/>
        <end position="54"/>
    </location>
</feature>
<evidence type="ECO:0000256" key="4">
    <source>
        <dbReference type="ARBA" id="ARBA00022989"/>
    </source>
</evidence>
<evidence type="ECO:0000313" key="8">
    <source>
        <dbReference type="EMBL" id="MFB9688181.1"/>
    </source>
</evidence>
<feature type="transmembrane region" description="Helical" evidence="6">
    <location>
        <begin position="210"/>
        <end position="229"/>
    </location>
</feature>
<gene>
    <name evidence="8" type="ORF">ACFFTO_28715</name>
</gene>
<evidence type="ECO:0000259" key="7">
    <source>
        <dbReference type="PROSITE" id="PS50850"/>
    </source>
</evidence>
<feature type="transmembrane region" description="Helical" evidence="6">
    <location>
        <begin position="264"/>
        <end position="290"/>
    </location>
</feature>
<dbReference type="Proteomes" id="UP001589535">
    <property type="component" value="Unassembled WGS sequence"/>
</dbReference>
<dbReference type="EMBL" id="JBHMBK010000024">
    <property type="protein sequence ID" value="MFB9688181.1"/>
    <property type="molecule type" value="Genomic_DNA"/>
</dbReference>
<dbReference type="SUPFAM" id="SSF103473">
    <property type="entry name" value="MFS general substrate transporter"/>
    <property type="match status" value="1"/>
</dbReference>
<dbReference type="PANTHER" id="PTHR42718">
    <property type="entry name" value="MAJOR FACILITATOR SUPERFAMILY MULTIDRUG TRANSPORTER MFSC"/>
    <property type="match status" value="1"/>
</dbReference>
<dbReference type="Pfam" id="PF07690">
    <property type="entry name" value="MFS_1"/>
    <property type="match status" value="1"/>
</dbReference>
<dbReference type="Gene3D" id="1.20.1250.20">
    <property type="entry name" value="MFS general substrate transporter like domains"/>
    <property type="match status" value="1"/>
</dbReference>
<dbReference type="CDD" id="cd17321">
    <property type="entry name" value="MFS_MMR_MDR_like"/>
    <property type="match status" value="1"/>
</dbReference>
<feature type="transmembrane region" description="Helical" evidence="6">
    <location>
        <begin position="235"/>
        <end position="252"/>
    </location>
</feature>
<evidence type="ECO:0000256" key="2">
    <source>
        <dbReference type="ARBA" id="ARBA00022448"/>
    </source>
</evidence>
<feature type="transmembrane region" description="Helical" evidence="6">
    <location>
        <begin position="156"/>
        <end position="175"/>
    </location>
</feature>
<accession>A0ABV5UAQ0</accession>
<feature type="transmembrane region" description="Helical" evidence="6">
    <location>
        <begin position="125"/>
        <end position="144"/>
    </location>
</feature>
<feature type="domain" description="Major facilitator superfamily (MFS) profile" evidence="7">
    <location>
        <begin position="32"/>
        <end position="440"/>
    </location>
</feature>
<evidence type="ECO:0000256" key="1">
    <source>
        <dbReference type="ARBA" id="ARBA00004651"/>
    </source>
</evidence>
<dbReference type="PANTHER" id="PTHR42718:SF9">
    <property type="entry name" value="MAJOR FACILITATOR SUPERFAMILY MULTIDRUG TRANSPORTER MFSC"/>
    <property type="match status" value="1"/>
</dbReference>
<comment type="caution">
    <text evidence="8">The sequence shown here is derived from an EMBL/GenBank/DDBJ whole genome shotgun (WGS) entry which is preliminary data.</text>
</comment>
<organism evidence="8 9">
    <name type="scientific">Amycolatopsis plumensis</name>
    <dbReference type="NCBI Taxonomy" id="236508"/>
    <lineage>
        <taxon>Bacteria</taxon>
        <taxon>Bacillati</taxon>
        <taxon>Actinomycetota</taxon>
        <taxon>Actinomycetes</taxon>
        <taxon>Pseudonocardiales</taxon>
        <taxon>Pseudonocardiaceae</taxon>
        <taxon>Amycolatopsis</taxon>
    </lineage>
</organism>
<evidence type="ECO:0000256" key="5">
    <source>
        <dbReference type="ARBA" id="ARBA00023136"/>
    </source>
</evidence>
<keyword evidence="3 6" id="KW-0812">Transmembrane</keyword>
<feature type="transmembrane region" description="Helical" evidence="6">
    <location>
        <begin position="97"/>
        <end position="119"/>
    </location>
</feature>
<sequence>MASPIGVPDTGHRNCLLPPVSRSVEDLGVARLLTGLSLGYFLVMLDTTIVTVALPALSPSLPAQQWISNGYTLTFAAFLLTAGAWSDRFGARRVFSLGLISFGVLSGLSALSFSTALLIALRALLGVAGALLVPSSLSLIAAAYPVPSARAKAMGVWAAVSGTGLVAGPLLGGVLTEAFGWRAIFVVNIPVAAIALALSRSAPSTPVRPGCIDVVGQLAAVVALSTLTYALVEKAFWALLPCVVAAAVFAVSQRRPGAMLPPQFLSRGLLAGAIVNFGLSGVLFVLSLYFQETRGYPPSSTGLAFLPLMIPTAFNPIFTGRLVARIGPRIPAVSGFLLMALGAAIQACSPPVAVSVVALVLLGFGVSLAIPSLLAAVIGAAPPELAGIASGALNASRQTGAALGVAVLGALSATSTPFALAAAAAVLLTGAAVAAAQPQKAAANRVPMRE</sequence>
<evidence type="ECO:0000256" key="3">
    <source>
        <dbReference type="ARBA" id="ARBA00022692"/>
    </source>
</evidence>
<feature type="transmembrane region" description="Helical" evidence="6">
    <location>
        <begin position="392"/>
        <end position="412"/>
    </location>
</feature>
<dbReference type="InterPro" id="IPR036259">
    <property type="entry name" value="MFS_trans_sf"/>
</dbReference>
<feature type="transmembrane region" description="Helical" evidence="6">
    <location>
        <begin position="330"/>
        <end position="347"/>
    </location>
</feature>
<feature type="transmembrane region" description="Helical" evidence="6">
    <location>
        <begin position="181"/>
        <end position="198"/>
    </location>
</feature>
<dbReference type="InterPro" id="IPR011701">
    <property type="entry name" value="MFS"/>
</dbReference>
<dbReference type="PRINTS" id="PR01035">
    <property type="entry name" value="TCRTETA"/>
</dbReference>
<proteinExistence type="predicted"/>
<dbReference type="InterPro" id="IPR001958">
    <property type="entry name" value="Tet-R_TetA/multi-R_MdtG-like"/>
</dbReference>
<dbReference type="PROSITE" id="PS50850">
    <property type="entry name" value="MFS"/>
    <property type="match status" value="1"/>
</dbReference>
<reference evidence="8 9" key="1">
    <citation type="submission" date="2024-09" db="EMBL/GenBank/DDBJ databases">
        <authorList>
            <person name="Sun Q."/>
            <person name="Mori K."/>
        </authorList>
    </citation>
    <scope>NUCLEOTIDE SEQUENCE [LARGE SCALE GENOMIC DNA]</scope>
    <source>
        <strain evidence="8 9">JCM 13852</strain>
    </source>
</reference>
<name>A0ABV5UAQ0_9PSEU</name>
<feature type="transmembrane region" description="Helical" evidence="6">
    <location>
        <begin position="353"/>
        <end position="380"/>
    </location>
</feature>
<evidence type="ECO:0000313" key="9">
    <source>
        <dbReference type="Proteomes" id="UP001589535"/>
    </source>
</evidence>